<sequence>MEIGNLRHRHRLPRRRQAAGQNKLIVSQRMLGPESAPPLLVRDEAMTRGQAKQLARDSNAAEGASNMELEWRASAVVIGRTTAARDR</sequence>
<feature type="compositionally biased region" description="Basic residues" evidence="1">
    <location>
        <begin position="1"/>
        <end position="17"/>
    </location>
</feature>
<name>A0A9P4X7U7_9HYPO</name>
<organism evidence="2 3">
    <name type="scientific">Trichoderma lentiforme</name>
    <dbReference type="NCBI Taxonomy" id="1567552"/>
    <lineage>
        <taxon>Eukaryota</taxon>
        <taxon>Fungi</taxon>
        <taxon>Dikarya</taxon>
        <taxon>Ascomycota</taxon>
        <taxon>Pezizomycotina</taxon>
        <taxon>Sordariomycetes</taxon>
        <taxon>Hypocreomycetidae</taxon>
        <taxon>Hypocreales</taxon>
        <taxon>Hypocreaceae</taxon>
        <taxon>Trichoderma</taxon>
    </lineage>
</organism>
<comment type="caution">
    <text evidence="2">The sequence shown here is derived from an EMBL/GenBank/DDBJ whole genome shotgun (WGS) entry which is preliminary data.</text>
</comment>
<feature type="region of interest" description="Disordered" evidence="1">
    <location>
        <begin position="1"/>
        <end position="37"/>
    </location>
</feature>
<gene>
    <name evidence="2" type="ORF">CFAM422_010258</name>
</gene>
<dbReference type="Proteomes" id="UP000801864">
    <property type="component" value="Unassembled WGS sequence"/>
</dbReference>
<evidence type="ECO:0000256" key="1">
    <source>
        <dbReference type="SAM" id="MobiDB-lite"/>
    </source>
</evidence>
<proteinExistence type="predicted"/>
<dbReference type="AlphaFoldDB" id="A0A9P4X7U7"/>
<accession>A0A9P4X7U7</accession>
<reference evidence="2 3" key="1">
    <citation type="submission" date="2018-06" db="EMBL/GenBank/DDBJ databases">
        <title>Genome analysis of cellulolytic fungus Trichoderma lentiforme CFAM-422.</title>
        <authorList>
            <person name="Steindorff A.S."/>
            <person name="Formighieri E.F."/>
            <person name="Midorikawa G.E.O."/>
            <person name="Tamietti M.S."/>
            <person name="Ramos E.Z."/>
            <person name="Silva A.S."/>
            <person name="Bon E.P.S."/>
            <person name="Mendes T.D."/>
            <person name="Damaso M.C.T."/>
            <person name="Favaro L.C.L."/>
        </authorList>
    </citation>
    <scope>NUCLEOTIDE SEQUENCE [LARGE SCALE GENOMIC DNA]</scope>
    <source>
        <strain evidence="2 3">CFAM-422</strain>
    </source>
</reference>
<dbReference type="EMBL" id="QLNT01000020">
    <property type="protein sequence ID" value="KAF3062983.1"/>
    <property type="molecule type" value="Genomic_DNA"/>
</dbReference>
<keyword evidence="3" id="KW-1185">Reference proteome</keyword>
<protein>
    <submittedName>
        <fullName evidence="2">Uncharacterized protein</fullName>
    </submittedName>
</protein>
<evidence type="ECO:0000313" key="3">
    <source>
        <dbReference type="Proteomes" id="UP000801864"/>
    </source>
</evidence>
<evidence type="ECO:0000313" key="2">
    <source>
        <dbReference type="EMBL" id="KAF3062983.1"/>
    </source>
</evidence>